<dbReference type="Proteomes" id="UP000287651">
    <property type="component" value="Unassembled WGS sequence"/>
</dbReference>
<protein>
    <submittedName>
        <fullName evidence="1">Uncharacterized protein</fullName>
    </submittedName>
</protein>
<reference evidence="1 2" key="1">
    <citation type="journal article" date="2014" name="Agronomy (Basel)">
        <title>A Draft Genome Sequence for Ensete ventricosum, the Drought-Tolerant Tree Against Hunger.</title>
        <authorList>
            <person name="Harrison J."/>
            <person name="Moore K.A."/>
            <person name="Paszkiewicz K."/>
            <person name="Jones T."/>
            <person name="Grant M."/>
            <person name="Ambacheew D."/>
            <person name="Muzemil S."/>
            <person name="Studholme D.J."/>
        </authorList>
    </citation>
    <scope>NUCLEOTIDE SEQUENCE [LARGE SCALE GENOMIC DNA]</scope>
</reference>
<comment type="caution">
    <text evidence="1">The sequence shown here is derived from an EMBL/GenBank/DDBJ whole genome shotgun (WGS) entry which is preliminary data.</text>
</comment>
<evidence type="ECO:0000313" key="2">
    <source>
        <dbReference type="Proteomes" id="UP000287651"/>
    </source>
</evidence>
<dbReference type="EMBL" id="AMZH03017662">
    <property type="protein sequence ID" value="RRT42676.1"/>
    <property type="molecule type" value="Genomic_DNA"/>
</dbReference>
<organism evidence="1 2">
    <name type="scientific">Ensete ventricosum</name>
    <name type="common">Abyssinian banana</name>
    <name type="synonym">Musa ensete</name>
    <dbReference type="NCBI Taxonomy" id="4639"/>
    <lineage>
        <taxon>Eukaryota</taxon>
        <taxon>Viridiplantae</taxon>
        <taxon>Streptophyta</taxon>
        <taxon>Embryophyta</taxon>
        <taxon>Tracheophyta</taxon>
        <taxon>Spermatophyta</taxon>
        <taxon>Magnoliopsida</taxon>
        <taxon>Liliopsida</taxon>
        <taxon>Zingiberales</taxon>
        <taxon>Musaceae</taxon>
        <taxon>Ensete</taxon>
    </lineage>
</organism>
<dbReference type="AlphaFoldDB" id="A0A426XT86"/>
<evidence type="ECO:0000313" key="1">
    <source>
        <dbReference type="EMBL" id="RRT42676.1"/>
    </source>
</evidence>
<sequence length="74" mass="8640">MLSLQNVLQPRAEDGCHFSGIGSSGHRAARFPVRRLMRSQRVPRPVRVQDVSHWEWEEEVQKDSMDFDETLFEA</sequence>
<accession>A0A426XT86</accession>
<name>A0A426XT86_ENSVE</name>
<gene>
    <name evidence="1" type="ORF">B296_00055078</name>
</gene>
<proteinExistence type="predicted"/>